<dbReference type="EMBL" id="JASCZI010120859">
    <property type="protein sequence ID" value="MED6156175.1"/>
    <property type="molecule type" value="Genomic_DNA"/>
</dbReference>
<gene>
    <name evidence="1" type="ORF">PIB30_012190</name>
</gene>
<dbReference type="Proteomes" id="UP001341840">
    <property type="component" value="Unassembled WGS sequence"/>
</dbReference>
<name>A0ABU6U6A5_9FABA</name>
<evidence type="ECO:0000313" key="2">
    <source>
        <dbReference type="Proteomes" id="UP001341840"/>
    </source>
</evidence>
<accession>A0ABU6U6A5</accession>
<comment type="caution">
    <text evidence="1">The sequence shown here is derived from an EMBL/GenBank/DDBJ whole genome shotgun (WGS) entry which is preliminary data.</text>
</comment>
<reference evidence="1 2" key="1">
    <citation type="journal article" date="2023" name="Plants (Basel)">
        <title>Bridging the Gap: Combining Genomics and Transcriptomics Approaches to Understand Stylosanthes scabra, an Orphan Legume from the Brazilian Caatinga.</title>
        <authorList>
            <person name="Ferreira-Neto J.R.C."/>
            <person name="da Silva M.D."/>
            <person name="Binneck E."/>
            <person name="de Melo N.F."/>
            <person name="da Silva R.H."/>
            <person name="de Melo A.L.T.M."/>
            <person name="Pandolfi V."/>
            <person name="Bustamante F.O."/>
            <person name="Brasileiro-Vidal A.C."/>
            <person name="Benko-Iseppon A.M."/>
        </authorList>
    </citation>
    <scope>NUCLEOTIDE SEQUENCE [LARGE SCALE GENOMIC DNA]</scope>
    <source>
        <tissue evidence="1">Leaves</tissue>
    </source>
</reference>
<proteinExistence type="predicted"/>
<protein>
    <submittedName>
        <fullName evidence="1">Uncharacterized protein</fullName>
    </submittedName>
</protein>
<keyword evidence="2" id="KW-1185">Reference proteome</keyword>
<sequence length="144" mass="16316">MSEMINIMSARLKVLKLYRCSNLKEVNIDAPHLISLDYCGFDKPVLSLMKCSNKLEVSVETCVDNQHFYSLRDFIQNIPQKILASLSLIVSPSYRDDPYVPAFQAYSIPPSIKHLEFRERAVPNSKALYGPLMNCLLSSCFPAP</sequence>
<organism evidence="1 2">
    <name type="scientific">Stylosanthes scabra</name>
    <dbReference type="NCBI Taxonomy" id="79078"/>
    <lineage>
        <taxon>Eukaryota</taxon>
        <taxon>Viridiplantae</taxon>
        <taxon>Streptophyta</taxon>
        <taxon>Embryophyta</taxon>
        <taxon>Tracheophyta</taxon>
        <taxon>Spermatophyta</taxon>
        <taxon>Magnoliopsida</taxon>
        <taxon>eudicotyledons</taxon>
        <taxon>Gunneridae</taxon>
        <taxon>Pentapetalae</taxon>
        <taxon>rosids</taxon>
        <taxon>fabids</taxon>
        <taxon>Fabales</taxon>
        <taxon>Fabaceae</taxon>
        <taxon>Papilionoideae</taxon>
        <taxon>50 kb inversion clade</taxon>
        <taxon>dalbergioids sensu lato</taxon>
        <taxon>Dalbergieae</taxon>
        <taxon>Pterocarpus clade</taxon>
        <taxon>Stylosanthes</taxon>
    </lineage>
</organism>
<evidence type="ECO:0000313" key="1">
    <source>
        <dbReference type="EMBL" id="MED6156175.1"/>
    </source>
</evidence>